<dbReference type="EMBL" id="BMAV01003205">
    <property type="protein sequence ID" value="GFY42635.1"/>
    <property type="molecule type" value="Genomic_DNA"/>
</dbReference>
<accession>A0A8X6WWR8</accession>
<dbReference type="AlphaFoldDB" id="A0A8X6WWR8"/>
<gene>
    <name evidence="1" type="ORF">TNIN_430851</name>
</gene>
<name>A0A8X6WWR8_9ARAC</name>
<evidence type="ECO:0000313" key="2">
    <source>
        <dbReference type="Proteomes" id="UP000886998"/>
    </source>
</evidence>
<proteinExistence type="predicted"/>
<reference evidence="1" key="1">
    <citation type="submission" date="2020-08" db="EMBL/GenBank/DDBJ databases">
        <title>Multicomponent nature underlies the extraordinary mechanical properties of spider dragline silk.</title>
        <authorList>
            <person name="Kono N."/>
            <person name="Nakamura H."/>
            <person name="Mori M."/>
            <person name="Yoshida Y."/>
            <person name="Ohtoshi R."/>
            <person name="Malay A.D."/>
            <person name="Moran D.A.P."/>
            <person name="Tomita M."/>
            <person name="Numata K."/>
            <person name="Arakawa K."/>
        </authorList>
    </citation>
    <scope>NUCLEOTIDE SEQUENCE</scope>
</reference>
<sequence>MFQDFPLITGQCLDSHLGDMRPCIILQNDDSIPGRQFLMHSIKYFVNLWPLVETSGSLNSSNKSPCMSKNNSRKMPNDQAFCDEYPSAYTLLVLTTSLQLADLF</sequence>
<evidence type="ECO:0000313" key="1">
    <source>
        <dbReference type="EMBL" id="GFY42635.1"/>
    </source>
</evidence>
<dbReference type="Proteomes" id="UP000886998">
    <property type="component" value="Unassembled WGS sequence"/>
</dbReference>
<keyword evidence="2" id="KW-1185">Reference proteome</keyword>
<protein>
    <submittedName>
        <fullName evidence="1">Uncharacterized protein</fullName>
    </submittedName>
</protein>
<comment type="caution">
    <text evidence="1">The sequence shown here is derived from an EMBL/GenBank/DDBJ whole genome shotgun (WGS) entry which is preliminary data.</text>
</comment>
<organism evidence="1 2">
    <name type="scientific">Trichonephila inaurata madagascariensis</name>
    <dbReference type="NCBI Taxonomy" id="2747483"/>
    <lineage>
        <taxon>Eukaryota</taxon>
        <taxon>Metazoa</taxon>
        <taxon>Ecdysozoa</taxon>
        <taxon>Arthropoda</taxon>
        <taxon>Chelicerata</taxon>
        <taxon>Arachnida</taxon>
        <taxon>Araneae</taxon>
        <taxon>Araneomorphae</taxon>
        <taxon>Entelegynae</taxon>
        <taxon>Araneoidea</taxon>
        <taxon>Nephilidae</taxon>
        <taxon>Trichonephila</taxon>
        <taxon>Trichonephila inaurata</taxon>
    </lineage>
</organism>